<reference evidence="11 14" key="1">
    <citation type="journal article" date="2016" name="BMC Genomics">
        <title>Type VI secretion systems of human gut Bacteroidales segregate into three genetic architectures, two of which are contained on mobile genetic elements.</title>
        <authorList>
            <person name="Coyne M.J."/>
            <person name="Roelofs K.G."/>
            <person name="Comstock L.E."/>
        </authorList>
    </citation>
    <scope>NUCLEOTIDE SEQUENCE [LARGE SCALE GENOMIC DNA]</scope>
    <source>
        <strain evidence="11 14">CL09T03C01</strain>
    </source>
</reference>
<reference evidence="11" key="2">
    <citation type="submission" date="2016-01" db="EMBL/GenBank/DDBJ databases">
        <authorList>
            <person name="McClelland M."/>
            <person name="Jain A."/>
            <person name="Saraogi P."/>
            <person name="Mendelson R."/>
            <person name="Westerman R."/>
            <person name="SanMiguel P."/>
            <person name="Csonka L."/>
        </authorList>
    </citation>
    <scope>NUCLEOTIDE SEQUENCE</scope>
    <source>
        <strain evidence="11">CL09T03C01</strain>
    </source>
</reference>
<dbReference type="Proteomes" id="UP000440773">
    <property type="component" value="Unassembled WGS sequence"/>
</dbReference>
<dbReference type="SUPFAM" id="SSF48452">
    <property type="entry name" value="TPR-like"/>
    <property type="match status" value="1"/>
</dbReference>
<dbReference type="Proteomes" id="UP000431177">
    <property type="component" value="Unassembled WGS sequence"/>
</dbReference>
<evidence type="ECO:0000313" key="9">
    <source>
        <dbReference type="EMBL" id="KAB5314882.1"/>
    </source>
</evidence>
<organism evidence="11 14">
    <name type="scientific">Bacteroides stercoris</name>
    <dbReference type="NCBI Taxonomy" id="46506"/>
    <lineage>
        <taxon>Bacteria</taxon>
        <taxon>Pseudomonadati</taxon>
        <taxon>Bacteroidota</taxon>
        <taxon>Bacteroidia</taxon>
        <taxon>Bacteroidales</taxon>
        <taxon>Bacteroidaceae</taxon>
        <taxon>Bacteroides</taxon>
    </lineage>
</organism>
<keyword evidence="5" id="KW-0998">Cell outer membrane</keyword>
<dbReference type="Pfam" id="PF07980">
    <property type="entry name" value="SusD_RagB"/>
    <property type="match status" value="1"/>
</dbReference>
<dbReference type="EMBL" id="QSSV01000002">
    <property type="protein sequence ID" value="RGM15870.1"/>
    <property type="molecule type" value="Genomic_DNA"/>
</dbReference>
<dbReference type="InterPro" id="IPR033985">
    <property type="entry name" value="SusD-like_N"/>
</dbReference>
<keyword evidence="14" id="KW-1185">Reference proteome</keyword>
<dbReference type="PATRIC" id="fig|46506.5.peg.705"/>
<dbReference type="Pfam" id="PF14322">
    <property type="entry name" value="SusD-like_3"/>
    <property type="match status" value="1"/>
</dbReference>
<dbReference type="InterPro" id="IPR011990">
    <property type="entry name" value="TPR-like_helical_dom_sf"/>
</dbReference>
<evidence type="ECO:0000313" key="14">
    <source>
        <dbReference type="Proteomes" id="UP000056419"/>
    </source>
</evidence>
<dbReference type="EMBL" id="QRUB01000003">
    <property type="protein sequence ID" value="RGR28797.1"/>
    <property type="molecule type" value="Genomic_DNA"/>
</dbReference>
<evidence type="ECO:0000313" key="10">
    <source>
        <dbReference type="EMBL" id="KAB5330656.1"/>
    </source>
</evidence>
<dbReference type="EMBL" id="WCLP01000003">
    <property type="protein sequence ID" value="KAB5284129.1"/>
    <property type="molecule type" value="Genomic_DNA"/>
</dbReference>
<keyword evidence="3" id="KW-0732">Signal</keyword>
<dbReference type="STRING" id="46506.AA415_00658"/>
<protein>
    <submittedName>
        <fullName evidence="8">RagB/SusD family nutrient uptake outer membrane protein</fullName>
    </submittedName>
    <submittedName>
        <fullName evidence="11">SusD family protein</fullName>
    </submittedName>
</protein>
<evidence type="ECO:0000313" key="11">
    <source>
        <dbReference type="EMBL" id="KWR57201.1"/>
    </source>
</evidence>
<dbReference type="GO" id="GO:0009279">
    <property type="term" value="C:cell outer membrane"/>
    <property type="evidence" value="ECO:0007669"/>
    <property type="project" value="UniProtKB-SubCell"/>
</dbReference>
<reference evidence="17 18" key="4">
    <citation type="journal article" date="2019" name="Nat. Med.">
        <title>A library of human gut bacterial isolates paired with longitudinal multiomics data enables mechanistic microbiome research.</title>
        <authorList>
            <person name="Poyet M."/>
            <person name="Groussin M."/>
            <person name="Gibbons S.M."/>
            <person name="Avila-Pacheco J."/>
            <person name="Jiang X."/>
            <person name="Kearney S.M."/>
            <person name="Perrotta A.R."/>
            <person name="Berdy B."/>
            <person name="Zhao S."/>
            <person name="Lieberman T.D."/>
            <person name="Swanson P.K."/>
            <person name="Smith M."/>
            <person name="Roesemann S."/>
            <person name="Alexander J.E."/>
            <person name="Rich S.A."/>
            <person name="Livny J."/>
            <person name="Vlamakis H."/>
            <person name="Clish C."/>
            <person name="Bullock K."/>
            <person name="Deik A."/>
            <person name="Scott J."/>
            <person name="Pierce K.A."/>
            <person name="Xavier R.J."/>
            <person name="Alm E.J."/>
        </authorList>
    </citation>
    <scope>NUCLEOTIDE SEQUENCE [LARGE SCALE GENOMIC DNA]</scope>
    <source>
        <strain evidence="8 18">BIOML-A17</strain>
        <strain evidence="10 17">BIOML-A2</strain>
        <strain evidence="9 19">BIOML-A6</strain>
    </source>
</reference>
<evidence type="ECO:0000256" key="4">
    <source>
        <dbReference type="ARBA" id="ARBA00023136"/>
    </source>
</evidence>
<evidence type="ECO:0000256" key="2">
    <source>
        <dbReference type="ARBA" id="ARBA00006275"/>
    </source>
</evidence>
<evidence type="ECO:0000313" key="15">
    <source>
        <dbReference type="Proteomes" id="UP000261223"/>
    </source>
</evidence>
<evidence type="ECO:0000256" key="5">
    <source>
        <dbReference type="ARBA" id="ARBA00023237"/>
    </source>
</evidence>
<dbReference type="Gene3D" id="1.25.40.390">
    <property type="match status" value="1"/>
</dbReference>
<evidence type="ECO:0000256" key="3">
    <source>
        <dbReference type="ARBA" id="ARBA00022729"/>
    </source>
</evidence>
<gene>
    <name evidence="11" type="ORF">AA415_00658</name>
    <name evidence="13" type="ORF">DWY58_05925</name>
    <name evidence="12" type="ORF">DXC34_02045</name>
    <name evidence="10" type="ORF">F9950_00920</name>
    <name evidence="9" type="ORF">F9958_08040</name>
    <name evidence="8" type="ORF">F9962_01810</name>
</gene>
<comment type="caution">
    <text evidence="11">The sequence shown here is derived from an EMBL/GenBank/DDBJ whole genome shotgun (WGS) entry which is preliminary data.</text>
</comment>
<proteinExistence type="inferred from homology"/>
<evidence type="ECO:0000256" key="1">
    <source>
        <dbReference type="ARBA" id="ARBA00004442"/>
    </source>
</evidence>
<evidence type="ECO:0000259" key="6">
    <source>
        <dbReference type="Pfam" id="PF07980"/>
    </source>
</evidence>
<dbReference type="EMBL" id="WCLE01000013">
    <property type="protein sequence ID" value="KAB5314882.1"/>
    <property type="molecule type" value="Genomic_DNA"/>
</dbReference>
<dbReference type="Proteomes" id="UP000056419">
    <property type="component" value="Unassembled WGS sequence"/>
</dbReference>
<evidence type="ECO:0000313" key="16">
    <source>
        <dbReference type="Proteomes" id="UP000284161"/>
    </source>
</evidence>
<dbReference type="EMBL" id="LRGC01000002">
    <property type="protein sequence ID" value="KWR57201.1"/>
    <property type="molecule type" value="Genomic_DNA"/>
</dbReference>
<dbReference type="RefSeq" id="WP_060385259.1">
    <property type="nucleotide sequence ID" value="NZ_CP081913.1"/>
</dbReference>
<dbReference type="EMBL" id="WCLA01000001">
    <property type="protein sequence ID" value="KAB5330656.1"/>
    <property type="molecule type" value="Genomic_DNA"/>
</dbReference>
<keyword evidence="4" id="KW-0472">Membrane</keyword>
<dbReference type="PROSITE" id="PS51257">
    <property type="entry name" value="PROKAR_LIPOPROTEIN"/>
    <property type="match status" value="1"/>
</dbReference>
<accession>A0A108TBZ2</accession>
<evidence type="ECO:0000259" key="7">
    <source>
        <dbReference type="Pfam" id="PF14322"/>
    </source>
</evidence>
<comment type="similarity">
    <text evidence="2">Belongs to the SusD family.</text>
</comment>
<feature type="domain" description="RagB/SusD" evidence="6">
    <location>
        <begin position="364"/>
        <end position="633"/>
    </location>
</feature>
<evidence type="ECO:0000313" key="13">
    <source>
        <dbReference type="EMBL" id="RGR28797.1"/>
    </source>
</evidence>
<dbReference type="InterPro" id="IPR012944">
    <property type="entry name" value="SusD_RagB_dom"/>
</dbReference>
<evidence type="ECO:0000313" key="17">
    <source>
        <dbReference type="Proteomes" id="UP000431177"/>
    </source>
</evidence>
<evidence type="ECO:0000313" key="12">
    <source>
        <dbReference type="EMBL" id="RGM15870.1"/>
    </source>
</evidence>
<dbReference type="Proteomes" id="UP000467334">
    <property type="component" value="Unassembled WGS sequence"/>
</dbReference>
<evidence type="ECO:0000313" key="19">
    <source>
        <dbReference type="Proteomes" id="UP000467334"/>
    </source>
</evidence>
<dbReference type="Proteomes" id="UP000284161">
    <property type="component" value="Unassembled WGS sequence"/>
</dbReference>
<dbReference type="Proteomes" id="UP000261223">
    <property type="component" value="Unassembled WGS sequence"/>
</dbReference>
<feature type="domain" description="SusD-like N-terminal" evidence="7">
    <location>
        <begin position="22"/>
        <end position="189"/>
    </location>
</feature>
<evidence type="ECO:0000313" key="18">
    <source>
        <dbReference type="Proteomes" id="UP000440773"/>
    </source>
</evidence>
<evidence type="ECO:0000313" key="8">
    <source>
        <dbReference type="EMBL" id="KAB5284129.1"/>
    </source>
</evidence>
<name>A0A108TBZ2_BACSE</name>
<dbReference type="AlphaFoldDB" id="A0A108TBZ2"/>
<sequence length="633" mass="72216">MNKKLLYAFVAGSLLSLSSCNDFLDVTPASGFTPDYVFSSETEMKSLMTRIYSSMTEDGLYGSNLASGFNTNTDVEMSSFKNSTVNSAGSDIGCFDARPTWGTLNSTWNNLYFVINYANDFLQSVQESPLWSEEIGKEGPTETQQMYGEVKTLRAMFYLDLIRTWGDVVFVTEPTESTDDFFSRGTTNRDKILEFLIDDLIAAEPMMKYAADLDYGVERASREFCQALIGQLALYRGGWALRADKDNPTNVGYMERGDNFEHYYQIAVTYLGKVIKEGKHDLKQSFENLWMNECNWKTANDDDVIFAVPMLKSISSRFAYNIGVTIAEGNHEYGSARNYVTFCGTYIFSFDKDDLRRDMTCAPYKYDKDLNQEYDMGIAGMGAAKWSKLYMQSPLGTSSGTNTGVNNVRMRFADVLLMYAEAVNELYGPREDAQEALKRVRRRAFASSLHAEKVDTYVASLTNEQDFFQAIMNERKWEFGGEGIRKYDLARWNKYGEVIYNLYNEMINWGLVANGTAVPGIEKVPERIYYKSVPDPEHAGRTVLDIVGIDEYGPEVGRPAGYEMKEYAITWRTLNQETQQYEPASEIYWSFRGFINKNNEQMVKPTDPLRYLCPYPSKVITDHRGLIQNYYGY</sequence>
<reference evidence="15 16" key="3">
    <citation type="submission" date="2018-08" db="EMBL/GenBank/DDBJ databases">
        <title>A genome reference for cultivated species of the human gut microbiota.</title>
        <authorList>
            <person name="Zou Y."/>
            <person name="Xue W."/>
            <person name="Luo G."/>
        </authorList>
    </citation>
    <scope>NUCLEOTIDE SEQUENCE [LARGE SCALE GENOMIC DNA]</scope>
    <source>
        <strain evidence="13 16">AF25-6</strain>
        <strain evidence="12 15">TF03-6</strain>
    </source>
</reference>
<comment type="subcellular location">
    <subcellularLocation>
        <location evidence="1">Cell outer membrane</location>
    </subcellularLocation>
</comment>